<dbReference type="InterPro" id="IPR043703">
    <property type="entry name" value="Lipid_II_synth_MurT"/>
</dbReference>
<protein>
    <recommendedName>
        <fullName evidence="2">Lipid II isoglutaminyl synthase (glutamine-hydrolyzing) subunit MurT</fullName>
        <ecNumber evidence="2">6.3.5.13</ecNumber>
    </recommendedName>
</protein>
<comment type="pathway">
    <text evidence="1 2">Cell wall biogenesis; peptidoglycan biosynthesis.</text>
</comment>
<feature type="domain" description="Mur ligase central" evidence="3">
    <location>
        <begin position="56"/>
        <end position="290"/>
    </location>
</feature>
<dbReference type="Gene3D" id="3.40.1190.10">
    <property type="entry name" value="Mur-like, catalytic domain"/>
    <property type="match status" value="1"/>
</dbReference>
<evidence type="ECO:0000259" key="3">
    <source>
        <dbReference type="Pfam" id="PF08245"/>
    </source>
</evidence>
<feature type="active site" evidence="2">
    <location>
        <position position="365"/>
    </location>
</feature>
<dbReference type="EMBL" id="VUMV01000004">
    <property type="protein sequence ID" value="MST82037.1"/>
    <property type="molecule type" value="Genomic_DNA"/>
</dbReference>
<dbReference type="Pfam" id="PF08353">
    <property type="entry name" value="MurT_C"/>
    <property type="match status" value="1"/>
</dbReference>
<dbReference type="Pfam" id="PF08245">
    <property type="entry name" value="Mur_ligase_M"/>
    <property type="match status" value="1"/>
</dbReference>
<dbReference type="SUPFAM" id="SSF53623">
    <property type="entry name" value="MurD-like peptide ligases, catalytic domain"/>
    <property type="match status" value="1"/>
</dbReference>
<dbReference type="GO" id="GO:0140282">
    <property type="term" value="F:carbon-nitrogen ligase activity on lipid II"/>
    <property type="evidence" value="ECO:0007669"/>
    <property type="project" value="UniProtKB-UniRule"/>
</dbReference>
<keyword evidence="2" id="KW-0479">Metal-binding</keyword>
<feature type="binding site" evidence="2">
    <location>
        <position position="214"/>
    </location>
    <ligand>
        <name>Zn(2+)</name>
        <dbReference type="ChEBI" id="CHEBI:29105"/>
    </ligand>
</feature>
<dbReference type="GO" id="GO:0005524">
    <property type="term" value="F:ATP binding"/>
    <property type="evidence" value="ECO:0007669"/>
    <property type="project" value="UniProtKB-UniRule"/>
</dbReference>
<dbReference type="InterPro" id="IPR036565">
    <property type="entry name" value="Mur-like_cat_sf"/>
</dbReference>
<dbReference type="UniPathway" id="UPA00219"/>
<dbReference type="HAMAP" id="MF_02214">
    <property type="entry name" value="Lipid_II_synth_MurT"/>
    <property type="match status" value="1"/>
</dbReference>
<name>A0A7X2P870_9FIRM</name>
<evidence type="ECO:0000259" key="4">
    <source>
        <dbReference type="Pfam" id="PF08353"/>
    </source>
</evidence>
<dbReference type="GO" id="GO:0008270">
    <property type="term" value="F:zinc ion binding"/>
    <property type="evidence" value="ECO:0007669"/>
    <property type="project" value="UniProtKB-UniRule"/>
</dbReference>
<dbReference type="AlphaFoldDB" id="A0A7X2P870"/>
<dbReference type="GO" id="GO:0016881">
    <property type="term" value="F:acid-amino acid ligase activity"/>
    <property type="evidence" value="ECO:0007669"/>
    <property type="project" value="InterPro"/>
</dbReference>
<dbReference type="Proteomes" id="UP000466864">
    <property type="component" value="Unassembled WGS sequence"/>
</dbReference>
<keyword evidence="2" id="KW-0573">Peptidoglycan synthesis</keyword>
<dbReference type="GO" id="GO:0009252">
    <property type="term" value="P:peptidoglycan biosynthetic process"/>
    <property type="evidence" value="ECO:0007669"/>
    <property type="project" value="UniProtKB-UniRule"/>
</dbReference>
<feature type="binding site" evidence="2">
    <location>
        <position position="211"/>
    </location>
    <ligand>
        <name>Zn(2+)</name>
        <dbReference type="ChEBI" id="CHEBI:29105"/>
    </ligand>
</feature>
<feature type="binding site" evidence="2">
    <location>
        <position position="236"/>
    </location>
    <ligand>
        <name>Zn(2+)</name>
        <dbReference type="ChEBI" id="CHEBI:29105"/>
    </ligand>
</feature>
<evidence type="ECO:0000256" key="2">
    <source>
        <dbReference type="HAMAP-Rule" id="MF_02214"/>
    </source>
</evidence>
<dbReference type="PANTHER" id="PTHR23135">
    <property type="entry name" value="MUR LIGASE FAMILY MEMBER"/>
    <property type="match status" value="1"/>
</dbReference>
<keyword evidence="2" id="KW-0133">Cell shape</keyword>
<evidence type="ECO:0000313" key="5">
    <source>
        <dbReference type="EMBL" id="MST82037.1"/>
    </source>
</evidence>
<keyword evidence="2" id="KW-0547">Nucleotide-binding</keyword>
<accession>A0A7X2P870</accession>
<comment type="catalytic activity">
    <reaction evidence="2">
        <text>beta-D-GlcNAc-(1-&gt;4)-Mur2Ac(oyl-L-Ala-gamma-D-O-P-Glu-L-Lys-D-Ala-D-Ala)-di-trans,octa-cis-undecaprenyl diphosphate + NH4(+) = beta-D-GlcNAc-(1-&gt;4)-Mur2Ac(oyl-L-Ala-D-isoglutaminyl-L-Lys-D-Ala-D-Ala)-di-trans,octa-cis-undecaprenyl diphosphate + phosphate + H(+)</text>
        <dbReference type="Rhea" id="RHEA:57932"/>
        <dbReference type="ChEBI" id="CHEBI:15378"/>
        <dbReference type="ChEBI" id="CHEBI:28938"/>
        <dbReference type="ChEBI" id="CHEBI:43474"/>
        <dbReference type="ChEBI" id="CHEBI:62233"/>
        <dbReference type="ChEBI" id="CHEBI:143132"/>
    </reaction>
</comment>
<keyword evidence="2" id="KW-0862">Zinc</keyword>
<dbReference type="InterPro" id="IPR013564">
    <property type="entry name" value="MurT_C"/>
</dbReference>
<feature type="domain" description="Lipid II isoglutaminyl synthase (glutamine-hydrolyzing) subunit MurT C-terminal" evidence="4">
    <location>
        <begin position="329"/>
        <end position="439"/>
    </location>
</feature>
<comment type="subunit">
    <text evidence="2">Forms a heterodimer with GatD.</text>
</comment>
<comment type="function">
    <text evidence="2">The lipid II isoglutaminyl synthase complex catalyzes the formation of alpha-D-isoglutamine in the cell wall lipid II stem peptide. The MurT subunit catalyzes the ATP-dependent amidation of D-glutamate residue of lipid II, converting it to an isoglutamine residue.</text>
</comment>
<organism evidence="5 6">
    <name type="scientific">Bilifractor porci</name>
    <dbReference type="NCBI Taxonomy" id="2606636"/>
    <lineage>
        <taxon>Bacteria</taxon>
        <taxon>Bacillati</taxon>
        <taxon>Bacillota</taxon>
        <taxon>Clostridia</taxon>
        <taxon>Lachnospirales</taxon>
        <taxon>Lachnospiraceae</taxon>
        <taxon>Bilifractor</taxon>
    </lineage>
</organism>
<dbReference type="InterPro" id="IPR013221">
    <property type="entry name" value="Mur_ligase_cen"/>
</dbReference>
<comment type="caution">
    <text evidence="5">The sequence shown here is derived from an EMBL/GenBank/DDBJ whole genome shotgun (WGS) entry which is preliminary data.</text>
</comment>
<evidence type="ECO:0000313" key="6">
    <source>
        <dbReference type="Proteomes" id="UP000466864"/>
    </source>
</evidence>
<dbReference type="EC" id="6.3.5.13" evidence="2"/>
<comment type="similarity">
    <text evidence="2">Belongs to the MurCDEF family. MurT subfamily.</text>
</comment>
<evidence type="ECO:0000256" key="1">
    <source>
        <dbReference type="ARBA" id="ARBA00004752"/>
    </source>
</evidence>
<dbReference type="PANTHER" id="PTHR23135:SF7">
    <property type="entry name" value="LIPID II ISOGLUTAMINYL SYNTHASE (GLUTAMINE-HYDROLYZING) SUBUNIT MURT"/>
    <property type="match status" value="1"/>
</dbReference>
<keyword evidence="2" id="KW-0961">Cell wall biogenesis/degradation</keyword>
<keyword evidence="6" id="KW-1185">Reference proteome</keyword>
<gene>
    <name evidence="2" type="primary">murT</name>
    <name evidence="5" type="ORF">FYJ60_06890</name>
</gene>
<sequence length="458" mass="50255">MAGNIRTVLGVAACKAARWGLRVMKRGGTTLPGRAAMAFDKNILETVSRGMEVIVVTGTNGKTTTCRMLEHAMTASGRDTLANKSGANLLPGVTAEFAANATAGGRPVKKYAVIECDEGALKQVVPLVHPKVIVVTNLFRDQLDRYGEVMHTLEQIRTGIRLVPESILCLNADCSLTSSLAQDVPNQVIYYGIDVPVGEQKNVEISDARYCVNCGTEYQYTFHTYAHLGGFVCPKCGYHRADPSVAVTSIDSMTARDSRVHMKINGISSAVTVGIPAVYNIYNAVAAVCAYTAAGFPPEEMIRSLADVHSSFGRMENFRLGQTNVQMILVKNPAGCNQALAYLKSLGEPYNAVFCLNDRTADGHDISWIWDADFEQVCKDPQLHHIYVWGDRAEDMQLRLKYADAPEDRITCVRTSEELLQKMQESQLPVFVLPNYTSMLELRRVLGGATGKQEFWKG</sequence>
<proteinExistence type="inferred from homology"/>
<reference evidence="5 6" key="1">
    <citation type="submission" date="2019-08" db="EMBL/GenBank/DDBJ databases">
        <title>In-depth cultivation of the pig gut microbiome towards novel bacterial diversity and tailored functional studies.</title>
        <authorList>
            <person name="Wylensek D."/>
            <person name="Hitch T.C.A."/>
            <person name="Clavel T."/>
        </authorList>
    </citation>
    <scope>NUCLEOTIDE SEQUENCE [LARGE SCALE GENOMIC DNA]</scope>
    <source>
        <strain evidence="5 6">Oil+RF-744-WCA-WT-13</strain>
    </source>
</reference>
<feature type="binding site" evidence="2">
    <location>
        <position position="233"/>
    </location>
    <ligand>
        <name>Zn(2+)</name>
        <dbReference type="ChEBI" id="CHEBI:29105"/>
    </ligand>
</feature>
<dbReference type="GO" id="GO:0008360">
    <property type="term" value="P:regulation of cell shape"/>
    <property type="evidence" value="ECO:0007669"/>
    <property type="project" value="UniProtKB-KW"/>
</dbReference>
<dbReference type="RefSeq" id="WP_154457950.1">
    <property type="nucleotide sequence ID" value="NZ_VUMV01000004.1"/>
</dbReference>
<comment type="catalytic activity">
    <reaction evidence="2">
        <text>beta-D-GlcNAc-(1-&gt;4)-Mur2Ac(oyl-L-Ala-gamma-D-Glu-L-Lys-D-Ala-D-Ala)-di-trans,octa-cis-undecaprenyl diphosphate + ATP = beta-D-GlcNAc-(1-&gt;4)-Mur2Ac(oyl-L-Ala-gamma-D-O-P-Glu-L-Lys-D-Ala-D-Ala)-di-trans,octa-cis-undecaprenyl diphosphate + ADP</text>
        <dbReference type="Rhea" id="RHEA:59488"/>
        <dbReference type="ChEBI" id="CHEBI:30616"/>
        <dbReference type="ChEBI" id="CHEBI:60033"/>
        <dbReference type="ChEBI" id="CHEBI:143132"/>
        <dbReference type="ChEBI" id="CHEBI:456216"/>
    </reaction>
</comment>
<keyword evidence="2" id="KW-0067">ATP-binding</keyword>
<dbReference type="GO" id="GO:0071555">
    <property type="term" value="P:cell wall organization"/>
    <property type="evidence" value="ECO:0007669"/>
    <property type="project" value="UniProtKB-KW"/>
</dbReference>
<keyword evidence="2" id="KW-0436">Ligase</keyword>
<comment type="catalytic activity">
    <reaction evidence="2">
        <text>beta-D-GlcNAc-(1-&gt;4)-Mur2Ac(oyl-L-Ala-gamma-D-Glu-L-Lys-D-Ala-D-Ala)-di-trans,octa-cis-undecaprenyl diphosphate + L-glutamine + ATP + H2O = beta-D-GlcNAc-(1-&gt;4)-Mur2Ac(oyl-L-Ala-D-isoglutaminyl-L-Lys-D-Ala-D-Ala)-di-trans,octa-cis-undecaprenyl diphosphate + L-glutamate + ADP + phosphate + H(+)</text>
        <dbReference type="Rhea" id="RHEA:57928"/>
        <dbReference type="ChEBI" id="CHEBI:15377"/>
        <dbReference type="ChEBI" id="CHEBI:15378"/>
        <dbReference type="ChEBI" id="CHEBI:29985"/>
        <dbReference type="ChEBI" id="CHEBI:30616"/>
        <dbReference type="ChEBI" id="CHEBI:43474"/>
        <dbReference type="ChEBI" id="CHEBI:58359"/>
        <dbReference type="ChEBI" id="CHEBI:60033"/>
        <dbReference type="ChEBI" id="CHEBI:62233"/>
        <dbReference type="ChEBI" id="CHEBI:456216"/>
        <dbReference type="EC" id="6.3.5.13"/>
    </reaction>
</comment>